<sequence>MAEQTLATNQLQGLNTADIANLQKKHGKNVFKKDGSYNFLRIVVETVKEPMFILLAVACFLYFLLGEISEGIMMLVAISIVSAISLYQEVKSSKALEALKSFAEPLVEVIRSGKQETIAAEELVPGDVMLLAEGMNVPADARVVEQNDLSVNESVLTGESVPVTKTPGSDEDSLFQGTTINSGKCVAVVTATGNNTALGKLGKMIAEYAPPKTLLQQQINTFVKRLAFFGLIAFAIIFLVNYLHYREWTASLLFALTLAMSALPEEIPVAFSSFMALGAFKMSKLGIISRQPAVVENLGAVTVLCFDKTGTLTENRMQVKVLYDYKTATDIAFGEGTANGKNILLYGALASEKDPFDAMEQAIWQAYAMAGSEQDAAAMNMVNEFPLEGQPPMMTHVYANGQAKMVAGKGAAERIVNACKLTIAEQSAILGKVKALALQGYRVIGVASAVYNNDAPMPLRQDDFDWQFEGLIALFDPPKQNAAAILQQFYQAGIQVKLITGDYPETAMNIAQQVGINGTHTFLTGALVQDMEEYVLREKIKDVQVFARMFPEAKLKVVNALKANGDIVAMTGDGVNDGPALRSSNIGIAMGKKGTELAKEAADLILTDDNLEKITFAIKEGRKIFNNLRKAVRYIISIHVPIILTASLPVVFGWQYPNIFTPIHVIFMELIMGPTCSIFFEREPVEANIMQQPPRAKSNRLFNGAELMVSVLQGLVIAAGALCVYYFAMHRGETLEYTRTMVFTTLVISNLLLTFGNRSFTQSIIVTSRYANNLALPVFAVSAAFLLCMHFVQPVQHLFKLTAISGTAFFTCLLVAVVAVLWFEVYKYFTGTKK</sequence>
<dbReference type="InterPro" id="IPR004014">
    <property type="entry name" value="ATPase_P-typ_cation-transptr_N"/>
</dbReference>
<dbReference type="GO" id="GO:0016887">
    <property type="term" value="F:ATP hydrolysis activity"/>
    <property type="evidence" value="ECO:0007669"/>
    <property type="project" value="InterPro"/>
</dbReference>
<dbReference type="Pfam" id="PF00122">
    <property type="entry name" value="E1-E2_ATPase"/>
    <property type="match status" value="1"/>
</dbReference>
<dbReference type="NCBIfam" id="TIGR01494">
    <property type="entry name" value="ATPase_P-type"/>
    <property type="match status" value="2"/>
</dbReference>
<dbReference type="SMART" id="SM00831">
    <property type="entry name" value="Cation_ATPase_N"/>
    <property type="match status" value="1"/>
</dbReference>
<dbReference type="SUPFAM" id="SSF81660">
    <property type="entry name" value="Metal cation-transporting ATPase, ATP-binding domain N"/>
    <property type="match status" value="1"/>
</dbReference>
<dbReference type="AlphaFoldDB" id="A0A931E060"/>
<gene>
    <name evidence="10" type="ORF">I5907_00300</name>
</gene>
<accession>A0A931E060</accession>
<dbReference type="SUPFAM" id="SSF81665">
    <property type="entry name" value="Calcium ATPase, transmembrane domain M"/>
    <property type="match status" value="1"/>
</dbReference>
<keyword evidence="7 8" id="KW-0472">Membrane</keyword>
<proteinExistence type="predicted"/>
<dbReference type="InterPro" id="IPR023298">
    <property type="entry name" value="ATPase_P-typ_TM_dom_sf"/>
</dbReference>
<feature type="transmembrane region" description="Helical" evidence="8">
    <location>
        <begin position="740"/>
        <end position="758"/>
    </location>
</feature>
<feature type="transmembrane region" description="Helical" evidence="8">
    <location>
        <begin position="701"/>
        <end position="728"/>
    </location>
</feature>
<dbReference type="InterPro" id="IPR018303">
    <property type="entry name" value="ATPase_P-typ_P_site"/>
</dbReference>
<name>A0A931E060_9BACT</name>
<protein>
    <submittedName>
        <fullName evidence="10">Cation-translocating P-type ATPase</fullName>
    </submittedName>
</protein>
<dbReference type="SUPFAM" id="SSF56784">
    <property type="entry name" value="HAD-like"/>
    <property type="match status" value="1"/>
</dbReference>
<dbReference type="Gene3D" id="3.40.1110.10">
    <property type="entry name" value="Calcium-transporting ATPase, cytoplasmic domain N"/>
    <property type="match status" value="1"/>
</dbReference>
<dbReference type="PANTHER" id="PTHR42861">
    <property type="entry name" value="CALCIUM-TRANSPORTING ATPASE"/>
    <property type="match status" value="1"/>
</dbReference>
<evidence type="ECO:0000256" key="7">
    <source>
        <dbReference type="ARBA" id="ARBA00023136"/>
    </source>
</evidence>
<evidence type="ECO:0000256" key="6">
    <source>
        <dbReference type="ARBA" id="ARBA00022989"/>
    </source>
</evidence>
<organism evidence="10 11">
    <name type="scientific">Panacibacter microcysteis</name>
    <dbReference type="NCBI Taxonomy" id="2793269"/>
    <lineage>
        <taxon>Bacteria</taxon>
        <taxon>Pseudomonadati</taxon>
        <taxon>Bacteroidota</taxon>
        <taxon>Chitinophagia</taxon>
        <taxon>Chitinophagales</taxon>
        <taxon>Chitinophagaceae</taxon>
        <taxon>Panacibacter</taxon>
    </lineage>
</organism>
<evidence type="ECO:0000313" key="10">
    <source>
        <dbReference type="EMBL" id="MBG9374658.1"/>
    </source>
</evidence>
<feature type="transmembrane region" description="Helical" evidence="8">
    <location>
        <begin position="659"/>
        <end position="680"/>
    </location>
</feature>
<dbReference type="InterPro" id="IPR008250">
    <property type="entry name" value="ATPase_P-typ_transduc_dom_A_sf"/>
</dbReference>
<comment type="caution">
    <text evidence="10">The sequence shown here is derived from an EMBL/GenBank/DDBJ whole genome shotgun (WGS) entry which is preliminary data.</text>
</comment>
<dbReference type="InterPro" id="IPR059000">
    <property type="entry name" value="ATPase_P-type_domA"/>
</dbReference>
<feature type="transmembrane region" description="Helical" evidence="8">
    <location>
        <begin position="226"/>
        <end position="245"/>
    </location>
</feature>
<dbReference type="Pfam" id="PF00689">
    <property type="entry name" value="Cation_ATPase_C"/>
    <property type="match status" value="1"/>
</dbReference>
<dbReference type="InterPro" id="IPR023214">
    <property type="entry name" value="HAD_sf"/>
</dbReference>
<keyword evidence="11" id="KW-1185">Reference proteome</keyword>
<keyword evidence="3" id="KW-0547">Nucleotide-binding</keyword>
<dbReference type="InterPro" id="IPR044492">
    <property type="entry name" value="P_typ_ATPase_HD_dom"/>
</dbReference>
<reference evidence="10" key="1">
    <citation type="submission" date="2020-11" db="EMBL/GenBank/DDBJ databases">
        <title>Bacterial whole genome sequence for Panacibacter sp. DH6.</title>
        <authorList>
            <person name="Le V."/>
            <person name="Ko S."/>
            <person name="Ahn C.-Y."/>
            <person name="Oh H.-M."/>
        </authorList>
    </citation>
    <scope>NUCLEOTIDE SEQUENCE</scope>
    <source>
        <strain evidence="10">DH6</strain>
    </source>
</reference>
<dbReference type="SFLD" id="SFLDS00003">
    <property type="entry name" value="Haloacid_Dehalogenase"/>
    <property type="match status" value="1"/>
</dbReference>
<dbReference type="InterPro" id="IPR036412">
    <property type="entry name" value="HAD-like_sf"/>
</dbReference>
<dbReference type="Gene3D" id="2.70.150.10">
    <property type="entry name" value="Calcium-transporting ATPase, cytoplasmic transduction domain A"/>
    <property type="match status" value="1"/>
</dbReference>
<dbReference type="PRINTS" id="PR00119">
    <property type="entry name" value="CATATPASE"/>
</dbReference>
<evidence type="ECO:0000256" key="4">
    <source>
        <dbReference type="ARBA" id="ARBA00022840"/>
    </source>
</evidence>
<feature type="transmembrane region" description="Helical" evidence="8">
    <location>
        <begin position="251"/>
        <end position="280"/>
    </location>
</feature>
<evidence type="ECO:0000259" key="9">
    <source>
        <dbReference type="SMART" id="SM00831"/>
    </source>
</evidence>
<dbReference type="InterPro" id="IPR006068">
    <property type="entry name" value="ATPase_P-typ_cation-transptr_C"/>
</dbReference>
<dbReference type="Pfam" id="PF00690">
    <property type="entry name" value="Cation_ATPase_N"/>
    <property type="match status" value="1"/>
</dbReference>
<evidence type="ECO:0000256" key="3">
    <source>
        <dbReference type="ARBA" id="ARBA00022741"/>
    </source>
</evidence>
<keyword evidence="4" id="KW-0067">ATP-binding</keyword>
<dbReference type="PRINTS" id="PR00120">
    <property type="entry name" value="HATPASE"/>
</dbReference>
<feature type="transmembrane region" description="Helical" evidence="8">
    <location>
        <begin position="47"/>
        <end position="65"/>
    </location>
</feature>
<dbReference type="EMBL" id="JADWYR010000001">
    <property type="protein sequence ID" value="MBG9374658.1"/>
    <property type="molecule type" value="Genomic_DNA"/>
</dbReference>
<dbReference type="RefSeq" id="WP_196988757.1">
    <property type="nucleotide sequence ID" value="NZ_JADWYR010000001.1"/>
</dbReference>
<evidence type="ECO:0000256" key="8">
    <source>
        <dbReference type="SAM" id="Phobius"/>
    </source>
</evidence>
<feature type="transmembrane region" description="Helical" evidence="8">
    <location>
        <begin position="71"/>
        <end position="90"/>
    </location>
</feature>
<dbReference type="PROSITE" id="PS00154">
    <property type="entry name" value="ATPASE_E1_E2"/>
    <property type="match status" value="1"/>
</dbReference>
<comment type="subcellular location">
    <subcellularLocation>
        <location evidence="1">Membrane</location>
        <topology evidence="1">Multi-pass membrane protein</topology>
    </subcellularLocation>
</comment>
<evidence type="ECO:0000313" key="11">
    <source>
        <dbReference type="Proteomes" id="UP000628448"/>
    </source>
</evidence>
<dbReference type="GO" id="GO:0016020">
    <property type="term" value="C:membrane"/>
    <property type="evidence" value="ECO:0007669"/>
    <property type="project" value="UniProtKB-SubCell"/>
</dbReference>
<dbReference type="GO" id="GO:0005524">
    <property type="term" value="F:ATP binding"/>
    <property type="evidence" value="ECO:0007669"/>
    <property type="project" value="UniProtKB-KW"/>
</dbReference>
<dbReference type="SFLD" id="SFLDG00002">
    <property type="entry name" value="C1.7:_P-type_atpase_like"/>
    <property type="match status" value="1"/>
</dbReference>
<dbReference type="Gene3D" id="3.40.50.1000">
    <property type="entry name" value="HAD superfamily/HAD-like"/>
    <property type="match status" value="1"/>
</dbReference>
<feature type="transmembrane region" description="Helical" evidence="8">
    <location>
        <begin position="770"/>
        <end position="792"/>
    </location>
</feature>
<keyword evidence="2 8" id="KW-0812">Transmembrane</keyword>
<dbReference type="Proteomes" id="UP000628448">
    <property type="component" value="Unassembled WGS sequence"/>
</dbReference>
<keyword evidence="5" id="KW-1278">Translocase</keyword>
<feature type="transmembrane region" description="Helical" evidence="8">
    <location>
        <begin position="631"/>
        <end position="653"/>
    </location>
</feature>
<feature type="transmembrane region" description="Helical" evidence="8">
    <location>
        <begin position="798"/>
        <end position="823"/>
    </location>
</feature>
<dbReference type="SFLD" id="SFLDF00027">
    <property type="entry name" value="p-type_atpase"/>
    <property type="match status" value="1"/>
</dbReference>
<dbReference type="SUPFAM" id="SSF81653">
    <property type="entry name" value="Calcium ATPase, transduction domain A"/>
    <property type="match status" value="1"/>
</dbReference>
<dbReference type="Gene3D" id="1.20.1110.10">
    <property type="entry name" value="Calcium-transporting ATPase, transmembrane domain"/>
    <property type="match status" value="1"/>
</dbReference>
<evidence type="ECO:0000256" key="2">
    <source>
        <dbReference type="ARBA" id="ARBA00022692"/>
    </source>
</evidence>
<dbReference type="Pfam" id="PF00702">
    <property type="entry name" value="Hydrolase"/>
    <property type="match status" value="1"/>
</dbReference>
<feature type="domain" description="Cation-transporting P-type ATPase N-terminal" evidence="9">
    <location>
        <begin position="2"/>
        <end position="67"/>
    </location>
</feature>
<dbReference type="InterPro" id="IPR023299">
    <property type="entry name" value="ATPase_P-typ_cyto_dom_N"/>
</dbReference>
<dbReference type="InterPro" id="IPR001757">
    <property type="entry name" value="P_typ_ATPase"/>
</dbReference>
<evidence type="ECO:0000256" key="1">
    <source>
        <dbReference type="ARBA" id="ARBA00004141"/>
    </source>
</evidence>
<evidence type="ECO:0000256" key="5">
    <source>
        <dbReference type="ARBA" id="ARBA00022967"/>
    </source>
</evidence>
<keyword evidence="6 8" id="KW-1133">Transmembrane helix</keyword>